<gene>
    <name evidence="1" type="ORF">JHU38_11415</name>
</gene>
<reference evidence="1 2" key="1">
    <citation type="submission" date="2021-01" db="EMBL/GenBank/DDBJ databases">
        <title>Prevotella A2931 sp. nov.</title>
        <authorList>
            <person name="Buhl M."/>
            <person name="Oberhettinger P."/>
        </authorList>
    </citation>
    <scope>NUCLEOTIDE SEQUENCE [LARGE SCALE GENOMIC DNA]</scope>
    <source>
        <strain evidence="1 2">A2931</strain>
    </source>
</reference>
<sequence>MKKLLYFLSMAALPAMFTACQEDELQLWGSSHHIYFEKFYKDAIAPGKERADSTLASFFFYTDDVNDLDAKLVVNMSGRLLENDIPFKLKVVDEMTTANAGEYTLQDQYVFRAHHVNDTATNQRDTISIKMHRSARLKDMPNGVRLTVELVPMGDLKLGQTERTRAIIILTRDAVKPEWWDAEITNNLFGEYSSKKYKLFLLYIDPKATLNADMLKNTPYKAIQLVRLFKKWLIEHPDQAIEENGNPMTVNV</sequence>
<dbReference type="RefSeq" id="WP_107581703.1">
    <property type="nucleotide sequence ID" value="NZ_JAERMS010000053.1"/>
</dbReference>
<dbReference type="Pfam" id="PF16132">
    <property type="entry name" value="DUF4843"/>
    <property type="match status" value="1"/>
</dbReference>
<organism evidence="1 2">
    <name type="scientific">Prevotella illustrans</name>
    <dbReference type="NCBI Taxonomy" id="2800387"/>
    <lineage>
        <taxon>Bacteria</taxon>
        <taxon>Pseudomonadati</taxon>
        <taxon>Bacteroidota</taxon>
        <taxon>Bacteroidia</taxon>
        <taxon>Bacteroidales</taxon>
        <taxon>Prevotellaceae</taxon>
        <taxon>Prevotella</taxon>
    </lineage>
</organism>
<dbReference type="EMBL" id="JAERMS010000053">
    <property type="protein sequence ID" value="MBO1364363.1"/>
    <property type="molecule type" value="Genomic_DNA"/>
</dbReference>
<evidence type="ECO:0000313" key="2">
    <source>
        <dbReference type="Proteomes" id="UP000664265"/>
    </source>
</evidence>
<dbReference type="InterPro" id="IPR032299">
    <property type="entry name" value="DUF4843"/>
</dbReference>
<accession>A0ABS3M849</accession>
<proteinExistence type="predicted"/>
<keyword evidence="2" id="KW-1185">Reference proteome</keyword>
<dbReference type="PROSITE" id="PS51257">
    <property type="entry name" value="PROKAR_LIPOPROTEIN"/>
    <property type="match status" value="1"/>
</dbReference>
<comment type="caution">
    <text evidence="1">The sequence shown here is derived from an EMBL/GenBank/DDBJ whole genome shotgun (WGS) entry which is preliminary data.</text>
</comment>
<protein>
    <submittedName>
        <fullName evidence="1">DUF4843 domain-containing protein</fullName>
    </submittedName>
</protein>
<evidence type="ECO:0000313" key="1">
    <source>
        <dbReference type="EMBL" id="MBO1364363.1"/>
    </source>
</evidence>
<name>A0ABS3M849_9BACT</name>
<dbReference type="Proteomes" id="UP000664265">
    <property type="component" value="Unassembled WGS sequence"/>
</dbReference>